<feature type="domain" description="TH1" evidence="1">
    <location>
        <begin position="161"/>
        <end position="298"/>
    </location>
</feature>
<evidence type="ECO:0000313" key="3">
    <source>
        <dbReference type="Proteomes" id="UP000001038"/>
    </source>
</evidence>
<accession>A0A3B3IKK2</accession>
<dbReference type="GO" id="GO:0016459">
    <property type="term" value="C:myosin complex"/>
    <property type="evidence" value="ECO:0007669"/>
    <property type="project" value="InterPro"/>
</dbReference>
<dbReference type="GeneTree" id="ENSGT00940000157915"/>
<organism evidence="2 3">
    <name type="scientific">Oryzias latipes</name>
    <name type="common">Japanese rice fish</name>
    <name type="synonym">Japanese killifish</name>
    <dbReference type="NCBI Taxonomy" id="8090"/>
    <lineage>
        <taxon>Eukaryota</taxon>
        <taxon>Metazoa</taxon>
        <taxon>Chordata</taxon>
        <taxon>Craniata</taxon>
        <taxon>Vertebrata</taxon>
        <taxon>Euteleostomi</taxon>
        <taxon>Actinopterygii</taxon>
        <taxon>Neopterygii</taxon>
        <taxon>Teleostei</taxon>
        <taxon>Neoteleostei</taxon>
        <taxon>Acanthomorphata</taxon>
        <taxon>Ovalentaria</taxon>
        <taxon>Atherinomorphae</taxon>
        <taxon>Beloniformes</taxon>
        <taxon>Adrianichthyidae</taxon>
        <taxon>Oryziinae</taxon>
        <taxon>Oryzias</taxon>
    </lineage>
</organism>
<dbReference type="STRING" id="8090.ENSORLP00000044202"/>
<dbReference type="GO" id="GO:0003774">
    <property type="term" value="F:cytoskeletal motor activity"/>
    <property type="evidence" value="ECO:0007669"/>
    <property type="project" value="InterPro"/>
</dbReference>
<reference evidence="2 3" key="1">
    <citation type="journal article" date="2007" name="Nature">
        <title>The medaka draft genome and insights into vertebrate genome evolution.</title>
        <authorList>
            <person name="Kasahara M."/>
            <person name="Naruse K."/>
            <person name="Sasaki S."/>
            <person name="Nakatani Y."/>
            <person name="Qu W."/>
            <person name="Ahsan B."/>
            <person name="Yamada T."/>
            <person name="Nagayasu Y."/>
            <person name="Doi K."/>
            <person name="Kasai Y."/>
            <person name="Jindo T."/>
            <person name="Kobayashi D."/>
            <person name="Shimada A."/>
            <person name="Toyoda A."/>
            <person name="Kuroki Y."/>
            <person name="Fujiyama A."/>
            <person name="Sasaki T."/>
            <person name="Shimizu A."/>
            <person name="Asakawa S."/>
            <person name="Shimizu N."/>
            <person name="Hashimoto S."/>
            <person name="Yang J."/>
            <person name="Lee Y."/>
            <person name="Matsushima K."/>
            <person name="Sugano S."/>
            <person name="Sakaizumi M."/>
            <person name="Narita T."/>
            <person name="Ohishi K."/>
            <person name="Haga S."/>
            <person name="Ohta F."/>
            <person name="Nomoto H."/>
            <person name="Nogata K."/>
            <person name="Morishita T."/>
            <person name="Endo T."/>
            <person name="Shin-I T."/>
            <person name="Takeda H."/>
            <person name="Morishita S."/>
            <person name="Kohara Y."/>
        </authorList>
    </citation>
    <scope>NUCLEOTIDE SEQUENCE [LARGE SCALE GENOMIC DNA]</scope>
    <source>
        <strain evidence="2 3">Hd-rR</strain>
    </source>
</reference>
<evidence type="ECO:0000313" key="2">
    <source>
        <dbReference type="Ensembl" id="ENSORLP00000044202.1"/>
    </source>
</evidence>
<gene>
    <name evidence="2" type="primary">LOC111948431</name>
</gene>
<keyword evidence="3" id="KW-1185">Reference proteome</keyword>
<dbReference type="PROSITE" id="PS50096">
    <property type="entry name" value="IQ"/>
    <property type="match status" value="1"/>
</dbReference>
<dbReference type="Ensembl" id="ENSORLT00000030028.1">
    <property type="protein sequence ID" value="ENSORLP00000044202.1"/>
    <property type="gene ID" value="ENSORLG00000021864.1"/>
</dbReference>
<sequence>HREKPQGNALETRKHGLVMLNHKWYRTLMHLLLSLKAIAIQAWWRGILARRRAKSRRQAADTIRRFIKGFINRHKERCPENEYFLDYVRYSFLTNLRKNLPKNVLDKNWPTPPAALTEASELLRKMCMQNMVWSYCKKTSPEWKHQMEQKMIASEIFKDKKDNYPQSVSKLFLNTRLTGENISPKVLQALGNEKMKYAVTVTKYDRKGYKARTRQLLLTANSAIIVEEGKLKQRIDYGALKGKTPSQARFLEVSVLIWFVVDSFQGDVILQSEHVIEILTKIAISADKINNINISQGR</sequence>
<dbReference type="Proteomes" id="UP000001038">
    <property type="component" value="Chromosome 13"/>
</dbReference>
<proteinExistence type="predicted"/>
<dbReference type="Pfam" id="PF06017">
    <property type="entry name" value="Myosin_TH1"/>
    <property type="match status" value="1"/>
</dbReference>
<evidence type="ECO:0000259" key="1">
    <source>
        <dbReference type="PROSITE" id="PS51757"/>
    </source>
</evidence>
<dbReference type="InParanoid" id="A0A3B3IKK2"/>
<name>A0A3B3IKK2_ORYLA</name>
<dbReference type="Bgee" id="ENSORLG00000021864">
    <property type="expression patterns" value="Expressed in intestine and 13 other cell types or tissues"/>
</dbReference>
<protein>
    <recommendedName>
        <fullName evidence="1">TH1 domain-containing protein</fullName>
    </recommendedName>
</protein>
<dbReference type="AlphaFoldDB" id="A0A3B3IKK2"/>
<dbReference type="PROSITE" id="PS51757">
    <property type="entry name" value="TH1"/>
    <property type="match status" value="1"/>
</dbReference>
<reference evidence="2" key="3">
    <citation type="submission" date="2025-09" db="UniProtKB">
        <authorList>
            <consortium name="Ensembl"/>
        </authorList>
    </citation>
    <scope>IDENTIFICATION</scope>
    <source>
        <strain evidence="2">Hd-rR</strain>
    </source>
</reference>
<dbReference type="InterPro" id="IPR010926">
    <property type="entry name" value="Myosin_TH1"/>
</dbReference>
<dbReference type="Gene3D" id="1.20.5.190">
    <property type="match status" value="1"/>
</dbReference>
<reference evidence="2" key="2">
    <citation type="submission" date="2025-08" db="UniProtKB">
        <authorList>
            <consortium name="Ensembl"/>
        </authorList>
    </citation>
    <scope>IDENTIFICATION</scope>
    <source>
        <strain evidence="2">Hd-rR</strain>
    </source>
</reference>